<dbReference type="AlphaFoldDB" id="A0ABD5DB66"/>
<accession>A0ABD5DB66</accession>
<dbReference type="RefSeq" id="WP_004716583.1">
    <property type="nucleotide sequence ID" value="NZ_CP110465.1"/>
</dbReference>
<organism evidence="1">
    <name type="scientific">Acinetobacter baumannii</name>
    <dbReference type="NCBI Taxonomy" id="470"/>
    <lineage>
        <taxon>Bacteria</taxon>
        <taxon>Pseudomonadati</taxon>
        <taxon>Pseudomonadota</taxon>
        <taxon>Gammaproteobacteria</taxon>
        <taxon>Moraxellales</taxon>
        <taxon>Moraxellaceae</taxon>
        <taxon>Acinetobacter</taxon>
        <taxon>Acinetobacter calcoaceticus/baumannii complex</taxon>
    </lineage>
</organism>
<proteinExistence type="predicted"/>
<name>A0ABD5DB66_ACIBA</name>
<evidence type="ECO:0000313" key="1">
    <source>
        <dbReference type="EMBL" id="MDR8261616.1"/>
    </source>
</evidence>
<reference evidence="1" key="1">
    <citation type="submission" date="2019-07" db="EMBL/GenBank/DDBJ databases">
        <title>Biological characteristics of mucoid Acinetobacter baumannii from a general hospital in China.</title>
        <authorList>
            <person name="Hua X."/>
            <person name="Yu Y."/>
        </authorList>
    </citation>
    <scope>NUCLEOTIDE SEQUENCE [LARGE SCALE GENOMIC DNA]</scope>
    <source>
        <strain evidence="1">N41</strain>
    </source>
</reference>
<dbReference type="EMBL" id="VMBB01000021">
    <property type="protein sequence ID" value="MDR8261616.1"/>
    <property type="molecule type" value="Genomic_DNA"/>
</dbReference>
<sequence length="162" mass="18668">MEKEHFIYDYYLNIVKPTVAEFLADKSNLRRGRLAAIVLDHVRDYRAVQLKVSPTKVLESMEGECRDGVFIRDVCNASKHAILNQPSKIPRTLSHTKQVMAEENEGMFTAPFGQSMFGESNYVFIKFDKAQELNGERISTRNLHDSINQVIIYWDKLLNINS</sequence>
<protein>
    <submittedName>
        <fullName evidence="1">Uncharacterized protein</fullName>
    </submittedName>
</protein>
<gene>
    <name evidence="1" type="ORF">FPK87_14255</name>
</gene>
<comment type="caution">
    <text evidence="1">The sequence shown here is derived from an EMBL/GenBank/DDBJ whole genome shotgun (WGS) entry which is preliminary data.</text>
</comment>